<proteinExistence type="predicted"/>
<reference evidence="2 3" key="1">
    <citation type="submission" date="2022-05" db="EMBL/GenBank/DDBJ databases">
        <authorList>
            <consortium name="Genoscope - CEA"/>
            <person name="William W."/>
        </authorList>
    </citation>
    <scope>NUCLEOTIDE SEQUENCE [LARGE SCALE GENOMIC DNA]</scope>
</reference>
<sequence>LQAYATRPKGGMGKLELILGFRGCRREMDMEAENTISIALRVLTKSNKNRYDSYGLKAVPLFETVKGLKEYLVQRSGEELKPATTGEDSTLGYFGEGNKKFTIKSELQLAEALSLVKRGMVTLWADPHLLKPGKPQGHSTALAKKRKASSVPDNTEEDENSYEDRLSRLRANHKLPEFKLRCWDRMLVNGTHDSEDEPPDLSFFTGKSNKIKGRAPNTTDCEARHSTADGAESKVITIRSLLILKLHLNNDGVISDDEFVGQKEKLLRELSVL</sequence>
<name>A0ABN8RH30_9CNID</name>
<accession>A0ABN8RH30</accession>
<feature type="region of interest" description="Disordered" evidence="1">
    <location>
        <begin position="128"/>
        <end position="163"/>
    </location>
</feature>
<evidence type="ECO:0008006" key="4">
    <source>
        <dbReference type="Google" id="ProtNLM"/>
    </source>
</evidence>
<evidence type="ECO:0000313" key="2">
    <source>
        <dbReference type="EMBL" id="CAH3178715.1"/>
    </source>
</evidence>
<dbReference type="EMBL" id="CALNXI010001872">
    <property type="protein sequence ID" value="CAH3178715.1"/>
    <property type="molecule type" value="Genomic_DNA"/>
</dbReference>
<comment type="caution">
    <text evidence="2">The sequence shown here is derived from an EMBL/GenBank/DDBJ whole genome shotgun (WGS) entry which is preliminary data.</text>
</comment>
<organism evidence="2 3">
    <name type="scientific">Porites evermanni</name>
    <dbReference type="NCBI Taxonomy" id="104178"/>
    <lineage>
        <taxon>Eukaryota</taxon>
        <taxon>Metazoa</taxon>
        <taxon>Cnidaria</taxon>
        <taxon>Anthozoa</taxon>
        <taxon>Hexacorallia</taxon>
        <taxon>Scleractinia</taxon>
        <taxon>Fungiina</taxon>
        <taxon>Poritidae</taxon>
        <taxon>Porites</taxon>
    </lineage>
</organism>
<feature type="non-terminal residue" evidence="2">
    <location>
        <position position="1"/>
    </location>
</feature>
<keyword evidence="3" id="KW-1185">Reference proteome</keyword>
<gene>
    <name evidence="2" type="ORF">PEVE_00011930</name>
</gene>
<dbReference type="Proteomes" id="UP001159427">
    <property type="component" value="Unassembled WGS sequence"/>
</dbReference>
<evidence type="ECO:0000313" key="3">
    <source>
        <dbReference type="Proteomes" id="UP001159427"/>
    </source>
</evidence>
<protein>
    <recommendedName>
        <fullName evidence="4">SHOCT domain-containing protein</fullName>
    </recommendedName>
</protein>
<evidence type="ECO:0000256" key="1">
    <source>
        <dbReference type="SAM" id="MobiDB-lite"/>
    </source>
</evidence>